<gene>
    <name evidence="7" type="ORF">EOD41_03420</name>
</gene>
<keyword evidence="2 4" id="KW-0378">Hydrolase</keyword>
<dbReference type="Proteomes" id="UP000282759">
    <property type="component" value="Unassembled WGS sequence"/>
</dbReference>
<dbReference type="GO" id="GO:0016985">
    <property type="term" value="F:mannan endo-1,4-beta-mannosidase activity"/>
    <property type="evidence" value="ECO:0007669"/>
    <property type="project" value="InterPro"/>
</dbReference>
<dbReference type="EMBL" id="SACK01000001">
    <property type="protein sequence ID" value="RVU02997.1"/>
    <property type="molecule type" value="Genomic_DNA"/>
</dbReference>
<feature type="active site" description="Proton donor" evidence="4">
    <location>
        <position position="195"/>
    </location>
</feature>
<feature type="signal peptide" evidence="5">
    <location>
        <begin position="1"/>
        <end position="20"/>
    </location>
</feature>
<dbReference type="AlphaFoldDB" id="A0A3S2UNR8"/>
<reference evidence="7 8" key="1">
    <citation type="submission" date="2019-01" db="EMBL/GenBank/DDBJ databases">
        <authorList>
            <person name="Chen W.-M."/>
        </authorList>
    </citation>
    <scope>NUCLEOTIDE SEQUENCE [LARGE SCALE GENOMIC DNA]</scope>
    <source>
        <strain evidence="7 8">YBJ-36</strain>
    </source>
</reference>
<evidence type="ECO:0000313" key="8">
    <source>
        <dbReference type="Proteomes" id="UP000282759"/>
    </source>
</evidence>
<dbReference type="PRINTS" id="PR00739">
    <property type="entry name" value="GLHYDRLASE26"/>
</dbReference>
<comment type="similarity">
    <text evidence="1 4">Belongs to the glycosyl hydrolase 26 family.</text>
</comment>
<dbReference type="Gene3D" id="3.20.20.80">
    <property type="entry name" value="Glycosidases"/>
    <property type="match status" value="1"/>
</dbReference>
<comment type="caution">
    <text evidence="7">The sequence shown here is derived from an EMBL/GenBank/DDBJ whole genome shotgun (WGS) entry which is preliminary data.</text>
</comment>
<dbReference type="InterPro" id="IPR000805">
    <property type="entry name" value="Glyco_hydro_26"/>
</dbReference>
<feature type="active site" description="Nucleophile" evidence="4">
    <location>
        <position position="292"/>
    </location>
</feature>
<proteinExistence type="inferred from homology"/>
<keyword evidence="5" id="KW-0732">Signal</keyword>
<dbReference type="InterPro" id="IPR022790">
    <property type="entry name" value="GH26_dom"/>
</dbReference>
<dbReference type="PROSITE" id="PS51764">
    <property type="entry name" value="GH26"/>
    <property type="match status" value="1"/>
</dbReference>
<dbReference type="PANTHER" id="PTHR40079">
    <property type="entry name" value="MANNAN ENDO-1,4-BETA-MANNOSIDASE E-RELATED"/>
    <property type="match status" value="1"/>
</dbReference>
<dbReference type="RefSeq" id="WP_127703362.1">
    <property type="nucleotide sequence ID" value="NZ_SACK01000001.1"/>
</dbReference>
<accession>A0A3S2UNR8</accession>
<keyword evidence="3 4" id="KW-0326">Glycosidase</keyword>
<dbReference type="Pfam" id="PF02156">
    <property type="entry name" value="Glyco_hydro_26"/>
    <property type="match status" value="1"/>
</dbReference>
<evidence type="ECO:0000313" key="7">
    <source>
        <dbReference type="EMBL" id="RVU02997.1"/>
    </source>
</evidence>
<dbReference type="PROSITE" id="PS51257">
    <property type="entry name" value="PROKAR_LIPOPROTEIN"/>
    <property type="match status" value="1"/>
</dbReference>
<evidence type="ECO:0000259" key="6">
    <source>
        <dbReference type="PROSITE" id="PS51764"/>
    </source>
</evidence>
<sequence length="346" mass="38802">MTKLLPIYLIALTIFLAACGKSDSNKPADKDDDDKPDVEVPNTPFKTLNYLYSVSGKNTVAGMHNREPASSPKRWTDELKATTGKFPGLWSNDFFFRGADINNRPAVITEAIAQWEQGAIVNLMWHACNPAFAQPCEWDGGSGVLSKLSDDEWTELITDGTALNNKWKERMDEVSIHLKTLKDNGVEVLWRPFHEMNQGAFWWGGRPGPSGTRKLYQLTHDYMTDVKGLTNLIWVWDMQDFATLQSDLTAYYPGDEYFDIAALDCYDGSGYTTAKYTAMVNIAKGKPIGIGECDKFPTTAQLAAQPKWTFFMGWSELVYNKNTGGEINALFNSSRVLTLDELPGWE</sequence>
<evidence type="ECO:0000256" key="4">
    <source>
        <dbReference type="PROSITE-ProRule" id="PRU01100"/>
    </source>
</evidence>
<feature type="chain" id="PRO_5018541701" evidence="5">
    <location>
        <begin position="21"/>
        <end position="346"/>
    </location>
</feature>
<feature type="domain" description="GH26" evidence="6">
    <location>
        <begin position="42"/>
        <end position="340"/>
    </location>
</feature>
<evidence type="ECO:0000256" key="3">
    <source>
        <dbReference type="ARBA" id="ARBA00023295"/>
    </source>
</evidence>
<evidence type="ECO:0000256" key="2">
    <source>
        <dbReference type="ARBA" id="ARBA00022801"/>
    </source>
</evidence>
<evidence type="ECO:0000256" key="5">
    <source>
        <dbReference type="SAM" id="SignalP"/>
    </source>
</evidence>
<dbReference type="InterPro" id="IPR017853">
    <property type="entry name" value="GH"/>
</dbReference>
<dbReference type="GO" id="GO:0006080">
    <property type="term" value="P:substituted mannan metabolic process"/>
    <property type="evidence" value="ECO:0007669"/>
    <property type="project" value="InterPro"/>
</dbReference>
<protein>
    <submittedName>
        <fullName evidence="7">Glycoside hydrolase</fullName>
    </submittedName>
</protein>
<organism evidence="7 8">
    <name type="scientific">Mucilaginibacter limnophilus</name>
    <dbReference type="NCBI Taxonomy" id="1932778"/>
    <lineage>
        <taxon>Bacteria</taxon>
        <taxon>Pseudomonadati</taxon>
        <taxon>Bacteroidota</taxon>
        <taxon>Sphingobacteriia</taxon>
        <taxon>Sphingobacteriales</taxon>
        <taxon>Sphingobacteriaceae</taxon>
        <taxon>Mucilaginibacter</taxon>
    </lineage>
</organism>
<dbReference type="SUPFAM" id="SSF51445">
    <property type="entry name" value="(Trans)glycosidases"/>
    <property type="match status" value="1"/>
</dbReference>
<name>A0A3S2UNR8_9SPHI</name>
<dbReference type="OrthoDB" id="9803686at2"/>
<evidence type="ECO:0000256" key="1">
    <source>
        <dbReference type="ARBA" id="ARBA00007754"/>
    </source>
</evidence>
<dbReference type="PANTHER" id="PTHR40079:SF4">
    <property type="entry name" value="GH26 DOMAIN-CONTAINING PROTEIN-RELATED"/>
    <property type="match status" value="1"/>
</dbReference>
<keyword evidence="8" id="KW-1185">Reference proteome</keyword>